<protein>
    <recommendedName>
        <fullName evidence="3">DDE domain-containing protein</fullName>
    </recommendedName>
</protein>
<dbReference type="EMBL" id="FNNP01000011">
    <property type="protein sequence ID" value="SDX77753.1"/>
    <property type="molecule type" value="Genomic_DNA"/>
</dbReference>
<dbReference type="Proteomes" id="UP000183400">
    <property type="component" value="Unassembled WGS sequence"/>
</dbReference>
<evidence type="ECO:0008006" key="3">
    <source>
        <dbReference type="Google" id="ProtNLM"/>
    </source>
</evidence>
<organism evidence="1 2">
    <name type="scientific">Ruegeria halocynthiae</name>
    <dbReference type="NCBI Taxonomy" id="985054"/>
    <lineage>
        <taxon>Bacteria</taxon>
        <taxon>Pseudomonadati</taxon>
        <taxon>Pseudomonadota</taxon>
        <taxon>Alphaproteobacteria</taxon>
        <taxon>Rhodobacterales</taxon>
        <taxon>Roseobacteraceae</taxon>
        <taxon>Ruegeria</taxon>
    </lineage>
</organism>
<dbReference type="AlphaFoldDB" id="A0A1H3EG65"/>
<accession>A0A1H3EG65</accession>
<evidence type="ECO:0000313" key="1">
    <source>
        <dbReference type="EMBL" id="SDX77753.1"/>
    </source>
</evidence>
<sequence length="117" mass="13359">MHARYVGDFTRVFYHPMFQRLVFYRNATLSHDFFKITVRHAISDVEEYSKEDHILGINKPAATKFFARVLEANGLPRKVVIDKSGANTAGIKVSHMIRKAQITPGICPFKQFAEMAT</sequence>
<keyword evidence="2" id="KW-1185">Reference proteome</keyword>
<name>A0A1H3EG65_9RHOB</name>
<gene>
    <name evidence="1" type="ORF">SAMN05444358_11156</name>
</gene>
<proteinExistence type="predicted"/>
<reference evidence="2" key="1">
    <citation type="submission" date="2016-10" db="EMBL/GenBank/DDBJ databases">
        <authorList>
            <person name="Varghese N."/>
            <person name="Submissions S."/>
        </authorList>
    </citation>
    <scope>NUCLEOTIDE SEQUENCE [LARGE SCALE GENOMIC DNA]</scope>
    <source>
        <strain evidence="2">DSM 27839</strain>
    </source>
</reference>
<evidence type="ECO:0000313" key="2">
    <source>
        <dbReference type="Proteomes" id="UP000183400"/>
    </source>
</evidence>